<keyword evidence="2" id="KW-0012">Acyltransferase</keyword>
<keyword evidence="1" id="KW-0808">Transferase</keyword>
<dbReference type="PANTHER" id="PTHR43877:SF2">
    <property type="entry name" value="AMINOALKYLPHOSPHONATE N-ACETYLTRANSFERASE-RELATED"/>
    <property type="match status" value="1"/>
</dbReference>
<evidence type="ECO:0000256" key="1">
    <source>
        <dbReference type="ARBA" id="ARBA00022679"/>
    </source>
</evidence>
<evidence type="ECO:0000313" key="5">
    <source>
        <dbReference type="Proteomes" id="UP001447008"/>
    </source>
</evidence>
<evidence type="ECO:0000256" key="2">
    <source>
        <dbReference type="ARBA" id="ARBA00023315"/>
    </source>
</evidence>
<dbReference type="SUPFAM" id="SSF55729">
    <property type="entry name" value="Acyl-CoA N-acyltransferases (Nat)"/>
    <property type="match status" value="1"/>
</dbReference>
<dbReference type="Proteomes" id="UP001447008">
    <property type="component" value="Unassembled WGS sequence"/>
</dbReference>
<feature type="domain" description="N-acetyltransferase" evidence="3">
    <location>
        <begin position="1"/>
        <end position="141"/>
    </location>
</feature>
<dbReference type="Pfam" id="PF00583">
    <property type="entry name" value="Acetyltransf_1"/>
    <property type="match status" value="1"/>
</dbReference>
<accession>A0ABU9MUE6</accession>
<dbReference type="InterPro" id="IPR050832">
    <property type="entry name" value="Bact_Acetyltransf"/>
</dbReference>
<organism evidence="4 5">
    <name type="scientific">Pseudoalteromonas qingdaonensis</name>
    <dbReference type="NCBI Taxonomy" id="3131913"/>
    <lineage>
        <taxon>Bacteria</taxon>
        <taxon>Pseudomonadati</taxon>
        <taxon>Pseudomonadota</taxon>
        <taxon>Gammaproteobacteria</taxon>
        <taxon>Alteromonadales</taxon>
        <taxon>Pseudoalteromonadaceae</taxon>
        <taxon>Pseudoalteromonas</taxon>
    </lineage>
</organism>
<evidence type="ECO:0000313" key="4">
    <source>
        <dbReference type="EMBL" id="MEM0513919.1"/>
    </source>
</evidence>
<dbReference type="Gene3D" id="3.40.630.30">
    <property type="match status" value="1"/>
</dbReference>
<name>A0ABU9MUE6_9GAMM</name>
<gene>
    <name evidence="4" type="ORF">WCN91_00445</name>
</gene>
<sequence>MHIELATAPSAADLKTISQGIQSYNQEHLPDQLVFEPDTRFPAFARNEQGEVVGGIRANAFWNYCIIELLWLSAQTRGSGVGSRLMAAVEAHAKAQGFNYMRTETLDFQAKPFYEKLGYQVYGELADCPKGHTTYCLIKAL</sequence>
<dbReference type="PANTHER" id="PTHR43877">
    <property type="entry name" value="AMINOALKYLPHOSPHONATE N-ACETYLTRANSFERASE-RELATED-RELATED"/>
    <property type="match status" value="1"/>
</dbReference>
<reference evidence="4 5" key="1">
    <citation type="submission" date="2024-03" db="EMBL/GenBank/DDBJ databases">
        <title>Pseudoalteromonas qingdaonensis sp. nov., isolated from the intestines of marine benthic organisms.</title>
        <authorList>
            <person name="Lin X."/>
            <person name="Fang S."/>
            <person name="Hu X."/>
        </authorList>
    </citation>
    <scope>NUCLEOTIDE SEQUENCE [LARGE SCALE GENOMIC DNA]</scope>
    <source>
        <strain evidence="4 5">YIC-827</strain>
    </source>
</reference>
<dbReference type="RefSeq" id="WP_342675468.1">
    <property type="nucleotide sequence ID" value="NZ_JBCGCU010000001.1"/>
</dbReference>
<dbReference type="InterPro" id="IPR000182">
    <property type="entry name" value="GNAT_dom"/>
</dbReference>
<proteinExistence type="predicted"/>
<evidence type="ECO:0000259" key="3">
    <source>
        <dbReference type="PROSITE" id="PS51186"/>
    </source>
</evidence>
<dbReference type="CDD" id="cd04301">
    <property type="entry name" value="NAT_SF"/>
    <property type="match status" value="1"/>
</dbReference>
<keyword evidence="5" id="KW-1185">Reference proteome</keyword>
<dbReference type="PROSITE" id="PS51186">
    <property type="entry name" value="GNAT"/>
    <property type="match status" value="1"/>
</dbReference>
<comment type="caution">
    <text evidence="4">The sequence shown here is derived from an EMBL/GenBank/DDBJ whole genome shotgun (WGS) entry which is preliminary data.</text>
</comment>
<dbReference type="InterPro" id="IPR016181">
    <property type="entry name" value="Acyl_CoA_acyltransferase"/>
</dbReference>
<protein>
    <submittedName>
        <fullName evidence="4">GNAT family N-acetyltransferase</fullName>
    </submittedName>
</protein>
<dbReference type="EMBL" id="JBCGCU010000001">
    <property type="protein sequence ID" value="MEM0513919.1"/>
    <property type="molecule type" value="Genomic_DNA"/>
</dbReference>